<accession>A0A7H0H3T8</accession>
<reference evidence="2 3" key="1">
    <citation type="submission" date="2020-08" db="EMBL/GenBank/DDBJ databases">
        <title>Genome sequence of Tessaracoccus defluvii JCM 17540T.</title>
        <authorList>
            <person name="Hyun D.-W."/>
            <person name="Bae J.-W."/>
        </authorList>
    </citation>
    <scope>NUCLEOTIDE SEQUENCE [LARGE SCALE GENOMIC DNA]</scope>
    <source>
        <strain evidence="2 3">JCM 17540</strain>
    </source>
</reference>
<keyword evidence="1" id="KW-1133">Transmembrane helix</keyword>
<feature type="transmembrane region" description="Helical" evidence="1">
    <location>
        <begin position="188"/>
        <end position="211"/>
    </location>
</feature>
<keyword evidence="1" id="KW-0812">Transmembrane</keyword>
<evidence type="ECO:0000256" key="1">
    <source>
        <dbReference type="SAM" id="Phobius"/>
    </source>
</evidence>
<dbReference type="KEGG" id="tdf:H9L22_13240"/>
<dbReference type="EMBL" id="CP060789">
    <property type="protein sequence ID" value="QNP55204.1"/>
    <property type="molecule type" value="Genomic_DNA"/>
</dbReference>
<organism evidence="2 3">
    <name type="scientific">Tessaracoccus defluvii</name>
    <dbReference type="NCBI Taxonomy" id="1285901"/>
    <lineage>
        <taxon>Bacteria</taxon>
        <taxon>Bacillati</taxon>
        <taxon>Actinomycetota</taxon>
        <taxon>Actinomycetes</taxon>
        <taxon>Propionibacteriales</taxon>
        <taxon>Propionibacteriaceae</taxon>
        <taxon>Tessaracoccus</taxon>
    </lineage>
</organism>
<gene>
    <name evidence="2" type="ORF">H9L22_13240</name>
</gene>
<keyword evidence="1" id="KW-0472">Membrane</keyword>
<dbReference type="Proteomes" id="UP000516117">
    <property type="component" value="Chromosome"/>
</dbReference>
<evidence type="ECO:0000313" key="3">
    <source>
        <dbReference type="Proteomes" id="UP000516117"/>
    </source>
</evidence>
<proteinExistence type="predicted"/>
<dbReference type="AlphaFoldDB" id="A0A7H0H3T8"/>
<protein>
    <submittedName>
        <fullName evidence="2">Uncharacterized protein</fullName>
    </submittedName>
</protein>
<keyword evidence="3" id="KW-1185">Reference proteome</keyword>
<name>A0A7H0H3T8_9ACTN</name>
<dbReference type="RefSeq" id="WP_187720340.1">
    <property type="nucleotide sequence ID" value="NZ_BAABBL010000007.1"/>
</dbReference>
<evidence type="ECO:0000313" key="2">
    <source>
        <dbReference type="EMBL" id="QNP55204.1"/>
    </source>
</evidence>
<feature type="transmembrane region" description="Helical" evidence="1">
    <location>
        <begin position="159"/>
        <end position="182"/>
    </location>
</feature>
<sequence length="248" mass="26381">MSNEDTYVAELKKIIDGFNRELPRVPGVIDGAASAAKRIIFWDQDYVERKRQEAQLKFGELQQEANNFITVCEEECGMVVTAKSLRGAADAFEAIDFTKLLADLDVSTMMGDRGDWVSTNQQLYEAKIQPLEGKVRELQSGLSRLIEGARNCDEVLQSYIVGGLVATGGLVIALAGLVVALATGWTGVGAVIGLIVAIVSFLFALVSFFTLPDVSGEIAAEAAAVKTAAAGIDATCWPPAPALPAGAW</sequence>